<dbReference type="GO" id="GO:0005634">
    <property type="term" value="C:nucleus"/>
    <property type="evidence" value="ECO:0007669"/>
    <property type="project" value="UniProtKB-SubCell"/>
</dbReference>
<keyword evidence="11" id="KW-1185">Reference proteome</keyword>
<comment type="subcellular location">
    <subcellularLocation>
        <location evidence="1">Nucleus</location>
    </subcellularLocation>
</comment>
<dbReference type="Proteomes" id="UP000030672">
    <property type="component" value="Unassembled WGS sequence"/>
</dbReference>
<feature type="region of interest" description="Disordered" evidence="7">
    <location>
        <begin position="195"/>
        <end position="424"/>
    </location>
</feature>
<dbReference type="EMBL" id="KL584826">
    <property type="protein sequence ID" value="KEQ65730.1"/>
    <property type="molecule type" value="Genomic_DNA"/>
</dbReference>
<dbReference type="InterPro" id="IPR003656">
    <property type="entry name" value="Znf_BED"/>
</dbReference>
<gene>
    <name evidence="10" type="ORF">M437DRAFT_40354</name>
</gene>
<evidence type="ECO:0000313" key="11">
    <source>
        <dbReference type="Proteomes" id="UP000030672"/>
    </source>
</evidence>
<feature type="compositionally biased region" description="Pro residues" evidence="7">
    <location>
        <begin position="243"/>
        <end position="252"/>
    </location>
</feature>
<evidence type="ECO:0000313" key="10">
    <source>
        <dbReference type="EMBL" id="KEQ65730.1"/>
    </source>
</evidence>
<evidence type="ECO:0000256" key="5">
    <source>
        <dbReference type="ARBA" id="ARBA00023242"/>
    </source>
</evidence>
<dbReference type="FunFam" id="3.30.160.60:FF:000354">
    <property type="entry name" value="C2H2 finger domain-containing protein"/>
    <property type="match status" value="1"/>
</dbReference>
<dbReference type="PROSITE" id="PS00028">
    <property type="entry name" value="ZINC_FINGER_C2H2_1"/>
    <property type="match status" value="1"/>
</dbReference>
<evidence type="ECO:0000256" key="4">
    <source>
        <dbReference type="ARBA" id="ARBA00022833"/>
    </source>
</evidence>
<dbReference type="SUPFAM" id="SSF57667">
    <property type="entry name" value="beta-beta-alpha zinc fingers"/>
    <property type="match status" value="1"/>
</dbReference>
<feature type="domain" description="BED-type" evidence="9">
    <location>
        <begin position="13"/>
        <end position="72"/>
    </location>
</feature>
<evidence type="ECO:0000259" key="9">
    <source>
        <dbReference type="PROSITE" id="PS50808"/>
    </source>
</evidence>
<dbReference type="PANTHER" id="PTHR23215">
    <property type="entry name" value="ZINC FINGER PROTEIN 207"/>
    <property type="match status" value="1"/>
</dbReference>
<feature type="compositionally biased region" description="Low complexity" evidence="7">
    <location>
        <begin position="253"/>
        <end position="267"/>
    </location>
</feature>
<reference evidence="10 11" key="1">
    <citation type="journal article" date="2014" name="BMC Genomics">
        <title>Genome sequencing of four Aureobasidium pullulans varieties: biotechnological potential, stress tolerance, and description of new species.</title>
        <authorList>
            <person name="Gostin Ar C."/>
            <person name="Ohm R.A."/>
            <person name="Kogej T."/>
            <person name="Sonjak S."/>
            <person name="Turk M."/>
            <person name="Zajc J."/>
            <person name="Zalar P."/>
            <person name="Grube M."/>
            <person name="Sun H."/>
            <person name="Han J."/>
            <person name="Sharma A."/>
            <person name="Chiniquy J."/>
            <person name="Ngan C.Y."/>
            <person name="Lipzen A."/>
            <person name="Barry K."/>
            <person name="Grigoriev I.V."/>
            <person name="Gunde-Cimerman N."/>
        </authorList>
    </citation>
    <scope>NUCLEOTIDE SEQUENCE [LARGE SCALE GENOMIC DNA]</scope>
    <source>
        <strain evidence="10 11">CBS 110374</strain>
    </source>
</reference>
<feature type="domain" description="C2H2-type" evidence="8">
    <location>
        <begin position="42"/>
        <end position="70"/>
    </location>
</feature>
<dbReference type="InterPro" id="IPR036236">
    <property type="entry name" value="Znf_C2H2_sf"/>
</dbReference>
<evidence type="ECO:0000256" key="7">
    <source>
        <dbReference type="SAM" id="MobiDB-lite"/>
    </source>
</evidence>
<dbReference type="AlphaFoldDB" id="A0A074VY48"/>
<dbReference type="PANTHER" id="PTHR23215:SF0">
    <property type="entry name" value="BUB3-INTERACTING AND GLEBS MOTIF-CONTAINING PROTEIN ZNF207"/>
    <property type="match status" value="1"/>
</dbReference>
<dbReference type="PROSITE" id="PS50808">
    <property type="entry name" value="ZF_BED"/>
    <property type="match status" value="1"/>
</dbReference>
<dbReference type="Gene3D" id="3.30.160.60">
    <property type="entry name" value="Classic Zinc Finger"/>
    <property type="match status" value="1"/>
</dbReference>
<evidence type="ECO:0000259" key="8">
    <source>
        <dbReference type="PROSITE" id="PS50157"/>
    </source>
</evidence>
<keyword evidence="5" id="KW-0539">Nucleus</keyword>
<dbReference type="GeneID" id="63913551"/>
<feature type="compositionally biased region" description="Pro residues" evidence="7">
    <location>
        <begin position="201"/>
        <end position="224"/>
    </location>
</feature>
<evidence type="ECO:0008006" key="12">
    <source>
        <dbReference type="Google" id="ProtNLM"/>
    </source>
</evidence>
<keyword evidence="2" id="KW-0479">Metal-binding</keyword>
<dbReference type="GO" id="GO:0008270">
    <property type="term" value="F:zinc ion binding"/>
    <property type="evidence" value="ECO:0007669"/>
    <property type="project" value="UniProtKB-KW"/>
</dbReference>
<protein>
    <recommendedName>
        <fullName evidence="12">C2H2-type domain-containing protein</fullName>
    </recommendedName>
</protein>
<evidence type="ECO:0000256" key="6">
    <source>
        <dbReference type="PROSITE-ProRule" id="PRU00042"/>
    </source>
</evidence>
<proteinExistence type="predicted"/>
<feature type="compositionally biased region" description="Polar residues" evidence="7">
    <location>
        <begin position="306"/>
        <end position="318"/>
    </location>
</feature>
<feature type="compositionally biased region" description="Polar residues" evidence="7">
    <location>
        <begin position="372"/>
        <end position="383"/>
    </location>
</feature>
<dbReference type="PROSITE" id="PS50157">
    <property type="entry name" value="ZINC_FINGER_C2H2_2"/>
    <property type="match status" value="1"/>
</dbReference>
<evidence type="ECO:0000256" key="2">
    <source>
        <dbReference type="ARBA" id="ARBA00022723"/>
    </source>
</evidence>
<accession>A0A074VY48</accession>
<dbReference type="HOGENOM" id="CLU_037132_0_1_1"/>
<dbReference type="SMART" id="SM00355">
    <property type="entry name" value="ZnF_C2H2"/>
    <property type="match status" value="2"/>
</dbReference>
<keyword evidence="4" id="KW-0862">Zinc</keyword>
<sequence length="461" mass="49153">MGKKKRGHPDIEEVLARPWCYYCERDFDDLKILISHQKAKHYKCDRCGRRLNTAGGLSVHMNQVHKENLTTVENALPNRSAPDIEIFGMEGIPDDVMQQHNQRVSHEFFAAEADRRAASGNPAPGSTIQGAAGTKKPKLESPAELKARLAEHKARKAAEKSGLGSAPDTPVSLTVISPSFSEYLLVNKADVATPPQFQSSFPPPSAPQAASPPPTAYPPQPYGQPPAAYGQQPPPFNYGEPPYGAPPGPFPPGQFGSQPSYSPSQPYGGQGPPAPFAPPAQYAYPPHSASPPQYQNSRHAPPMSPPSQDLPTRQNSLPSAPGLPQRPTFNAPHVSREQLAEMHSGNMGGPVAPPQESGANATSVDELISGAAAQQSAKSVPSQQPTPTPAPEKEAEGGSKKSKKATRLVYSDQEVSPEEKMAQMPRYAFTPDKGGETYLAPVEANVTGVVRGPDDVIDAQG</sequence>
<evidence type="ECO:0000256" key="1">
    <source>
        <dbReference type="ARBA" id="ARBA00004123"/>
    </source>
</evidence>
<evidence type="ECO:0000256" key="3">
    <source>
        <dbReference type="ARBA" id="ARBA00022771"/>
    </source>
</evidence>
<dbReference type="InterPro" id="IPR013087">
    <property type="entry name" value="Znf_C2H2_type"/>
</dbReference>
<name>A0A074VY48_AURM1</name>
<feature type="compositionally biased region" description="Basic and acidic residues" evidence="7">
    <location>
        <begin position="137"/>
        <end position="159"/>
    </location>
</feature>
<dbReference type="CDD" id="cd20908">
    <property type="entry name" value="SUF4-like"/>
    <property type="match status" value="1"/>
</dbReference>
<organism evidence="10 11">
    <name type="scientific">Aureobasidium melanogenum (strain CBS 110374)</name>
    <name type="common">Aureobasidium pullulans var. melanogenum</name>
    <dbReference type="NCBI Taxonomy" id="1043003"/>
    <lineage>
        <taxon>Eukaryota</taxon>
        <taxon>Fungi</taxon>
        <taxon>Dikarya</taxon>
        <taxon>Ascomycota</taxon>
        <taxon>Pezizomycotina</taxon>
        <taxon>Dothideomycetes</taxon>
        <taxon>Dothideomycetidae</taxon>
        <taxon>Dothideales</taxon>
        <taxon>Saccotheciaceae</taxon>
        <taxon>Aureobasidium</taxon>
    </lineage>
</organism>
<feature type="region of interest" description="Disordered" evidence="7">
    <location>
        <begin position="117"/>
        <end position="171"/>
    </location>
</feature>
<keyword evidence="3 6" id="KW-0863">Zinc-finger</keyword>
<dbReference type="RefSeq" id="XP_040882753.1">
    <property type="nucleotide sequence ID" value="XM_041020178.1"/>
</dbReference>
<feature type="compositionally biased region" description="Low complexity" evidence="7">
    <location>
        <begin position="279"/>
        <end position="295"/>
    </location>
</feature>
<dbReference type="STRING" id="1043003.A0A074VY48"/>
<dbReference type="GO" id="GO:0003677">
    <property type="term" value="F:DNA binding"/>
    <property type="evidence" value="ECO:0007669"/>
    <property type="project" value="InterPro"/>
</dbReference>